<feature type="region of interest" description="Disordered" evidence="1">
    <location>
        <begin position="130"/>
        <end position="232"/>
    </location>
</feature>
<protein>
    <recommendedName>
        <fullName evidence="4">DUF4913 domain-containing protein</fullName>
    </recommendedName>
</protein>
<evidence type="ECO:0000313" key="2">
    <source>
        <dbReference type="EMBL" id="OZG59887.1"/>
    </source>
</evidence>
<name>A0A261FL66_9BIFI</name>
<feature type="region of interest" description="Disordered" evidence="1">
    <location>
        <begin position="358"/>
        <end position="388"/>
    </location>
</feature>
<keyword evidence="3" id="KW-1185">Reference proteome</keyword>
<accession>A0A261FL66</accession>
<feature type="compositionally biased region" description="Acidic residues" evidence="1">
    <location>
        <begin position="201"/>
        <end position="214"/>
    </location>
</feature>
<evidence type="ECO:0000256" key="1">
    <source>
        <dbReference type="SAM" id="MobiDB-lite"/>
    </source>
</evidence>
<dbReference type="Proteomes" id="UP000216352">
    <property type="component" value="Unassembled WGS sequence"/>
</dbReference>
<evidence type="ECO:0008006" key="4">
    <source>
        <dbReference type="Google" id="ProtNLM"/>
    </source>
</evidence>
<dbReference type="STRING" id="1603886.GCA_001895165_01547"/>
<dbReference type="InterPro" id="IPR032584">
    <property type="entry name" value="DUF4913"/>
</dbReference>
<gene>
    <name evidence="2" type="ORF">BLEM_2062</name>
</gene>
<dbReference type="EMBL" id="MWWX01000019">
    <property type="protein sequence ID" value="OZG59887.1"/>
    <property type="molecule type" value="Genomic_DNA"/>
</dbReference>
<dbReference type="Pfam" id="PF16259">
    <property type="entry name" value="DUF4913"/>
    <property type="match status" value="1"/>
</dbReference>
<dbReference type="AlphaFoldDB" id="A0A261FL66"/>
<dbReference type="RefSeq" id="WP_072726203.1">
    <property type="nucleotide sequence ID" value="NZ_BDIS01000019.1"/>
</dbReference>
<organism evidence="2 3">
    <name type="scientific">Bifidobacterium lemurum</name>
    <dbReference type="NCBI Taxonomy" id="1603886"/>
    <lineage>
        <taxon>Bacteria</taxon>
        <taxon>Bacillati</taxon>
        <taxon>Actinomycetota</taxon>
        <taxon>Actinomycetes</taxon>
        <taxon>Bifidobacteriales</taxon>
        <taxon>Bifidobacteriaceae</taxon>
        <taxon>Bifidobacterium</taxon>
    </lineage>
</organism>
<proteinExistence type="predicted"/>
<comment type="caution">
    <text evidence="2">The sequence shown here is derived from an EMBL/GenBank/DDBJ whole genome shotgun (WGS) entry which is preliminary data.</text>
</comment>
<feature type="compositionally biased region" description="Low complexity" evidence="1">
    <location>
        <begin position="135"/>
        <end position="149"/>
    </location>
</feature>
<evidence type="ECO:0000313" key="3">
    <source>
        <dbReference type="Proteomes" id="UP000216352"/>
    </source>
</evidence>
<sequence>MPDTFITDGISSTPRVLARTIDTATKRDDVAEHSDDRDEEPAKPRTGSTVEVPNLESRPQAADPNADAAGKTLGSDERQRLMVEAAKAAAPVADTAEYGLVIPMMRWLLVVDGVDPDRFSLRKHPDKTVIPPKVAAPAEGMTAAAAPEPTTKEETRSPEPAAESGNKEDGNDVASANDHPMTETEEPSPAAETSASQPAEESNEGDEPSFDDTDLGMPEARTMGADERRDAEGQWGVRIRESDTYYPNLPAFVELYVAHMWPYQQGVMTKFQWVPEWWRYPALVGQLDAMWRAYEHARKQPGSMFIFNIQAFGLLDRVFNKDTGLVRSLGVDADKCKTDVNEPLPCVRPPKGWRREVMSQLRAERSVEPEPMENTRPRNMAGRKERSR</sequence>
<feature type="compositionally biased region" description="Basic and acidic residues" evidence="1">
    <location>
        <begin position="24"/>
        <end position="43"/>
    </location>
</feature>
<feature type="compositionally biased region" description="Low complexity" evidence="1">
    <location>
        <begin position="187"/>
        <end position="200"/>
    </location>
</feature>
<feature type="region of interest" description="Disordered" evidence="1">
    <location>
        <begin position="17"/>
        <end position="72"/>
    </location>
</feature>
<reference evidence="2 3" key="1">
    <citation type="journal article" date="2017" name="BMC Genomics">
        <title>Comparative genomic and phylogenomic analyses of the Bifidobacteriaceae family.</title>
        <authorList>
            <person name="Lugli G.A."/>
            <person name="Milani C."/>
            <person name="Turroni F."/>
            <person name="Duranti S."/>
            <person name="Mancabelli L."/>
            <person name="Mangifesta M."/>
            <person name="Ferrario C."/>
            <person name="Modesto M."/>
            <person name="Mattarelli P."/>
            <person name="Jiri K."/>
            <person name="van Sinderen D."/>
            <person name="Ventura M."/>
        </authorList>
    </citation>
    <scope>NUCLEOTIDE SEQUENCE [LARGE SCALE GENOMIC DNA]</scope>
    <source>
        <strain evidence="2 3">DSM 28807</strain>
    </source>
</reference>